<dbReference type="EMBL" id="JAAAXW010000283">
    <property type="protein sequence ID" value="KAF9538799.1"/>
    <property type="molecule type" value="Genomic_DNA"/>
</dbReference>
<protein>
    <submittedName>
        <fullName evidence="1">Uncharacterized protein</fullName>
    </submittedName>
</protein>
<organism evidence="1 2">
    <name type="scientific">Mortierella hygrophila</name>
    <dbReference type="NCBI Taxonomy" id="979708"/>
    <lineage>
        <taxon>Eukaryota</taxon>
        <taxon>Fungi</taxon>
        <taxon>Fungi incertae sedis</taxon>
        <taxon>Mucoromycota</taxon>
        <taxon>Mortierellomycotina</taxon>
        <taxon>Mortierellomycetes</taxon>
        <taxon>Mortierellales</taxon>
        <taxon>Mortierellaceae</taxon>
        <taxon>Mortierella</taxon>
    </lineage>
</organism>
<reference evidence="1" key="1">
    <citation type="journal article" date="2020" name="Fungal Divers.">
        <title>Resolving the Mortierellaceae phylogeny through synthesis of multi-gene phylogenetics and phylogenomics.</title>
        <authorList>
            <person name="Vandepol N."/>
            <person name="Liber J."/>
            <person name="Desiro A."/>
            <person name="Na H."/>
            <person name="Kennedy M."/>
            <person name="Barry K."/>
            <person name="Grigoriev I.V."/>
            <person name="Miller A.N."/>
            <person name="O'Donnell K."/>
            <person name="Stajich J.E."/>
            <person name="Bonito G."/>
        </authorList>
    </citation>
    <scope>NUCLEOTIDE SEQUENCE</scope>
    <source>
        <strain evidence="1">NRRL 2591</strain>
    </source>
</reference>
<proteinExistence type="predicted"/>
<keyword evidence="2" id="KW-1185">Reference proteome</keyword>
<sequence length="314" mass="35618">MLKVPALMTHCVAAHEHEPFVNSHCHRVFWHSMVLKPKKWIIGIDHYGLPQFPGNDTKGKVSREFAEETTVMFKNSIEFDASVTVSGTEGSVKGIAELKVNTSTCWTKKISLVVKVTEETEQGYNYQPTHIYAQLLYEVIQAQIESFMVSSFYGDELITTNPIGAKVENKFKASMVPSSGTIRTMYWLYTAFGKDVVTRGFERGFNWQKASTARLKLVVEPRTAMMNITGAAYTLHRVWDITETDSWKTFPEMLDRFIDNEGSSWIPSPMNHAAKLGDYRAVYGEDTTREDEAIMYSPGNLVKVWKVTVRADKS</sequence>
<comment type="caution">
    <text evidence="1">The sequence shown here is derived from an EMBL/GenBank/DDBJ whole genome shotgun (WGS) entry which is preliminary data.</text>
</comment>
<name>A0A9P6JZ88_9FUNG</name>
<evidence type="ECO:0000313" key="2">
    <source>
        <dbReference type="Proteomes" id="UP000723463"/>
    </source>
</evidence>
<accession>A0A9P6JZ88</accession>
<evidence type="ECO:0000313" key="1">
    <source>
        <dbReference type="EMBL" id="KAF9538799.1"/>
    </source>
</evidence>
<dbReference type="Proteomes" id="UP000723463">
    <property type="component" value="Unassembled WGS sequence"/>
</dbReference>
<dbReference type="AlphaFoldDB" id="A0A9P6JZ88"/>
<gene>
    <name evidence="1" type="ORF">EC957_006194</name>
</gene>